<feature type="region of interest" description="Disordered" evidence="1">
    <location>
        <begin position="541"/>
        <end position="681"/>
    </location>
</feature>
<feature type="compositionally biased region" description="Polar residues" evidence="1">
    <location>
        <begin position="541"/>
        <end position="572"/>
    </location>
</feature>
<feature type="region of interest" description="Disordered" evidence="1">
    <location>
        <begin position="27"/>
        <end position="253"/>
    </location>
</feature>
<dbReference type="Proteomes" id="UP000011086">
    <property type="component" value="Unassembled WGS sequence"/>
</dbReference>
<gene>
    <name evidence="2" type="ORF">OOU_Y34scaffold00641g9</name>
</gene>
<dbReference type="AlphaFoldDB" id="A0AA97NUQ2"/>
<evidence type="ECO:0000256" key="1">
    <source>
        <dbReference type="SAM" id="MobiDB-lite"/>
    </source>
</evidence>
<feature type="compositionally biased region" description="Low complexity" evidence="1">
    <location>
        <begin position="146"/>
        <end position="219"/>
    </location>
</feature>
<feature type="compositionally biased region" description="Polar residues" evidence="1">
    <location>
        <begin position="658"/>
        <end position="667"/>
    </location>
</feature>
<feature type="compositionally biased region" description="Low complexity" evidence="1">
    <location>
        <begin position="43"/>
        <end position="55"/>
    </location>
</feature>
<feature type="region of interest" description="Disordered" evidence="1">
    <location>
        <begin position="693"/>
        <end position="766"/>
    </location>
</feature>
<protein>
    <submittedName>
        <fullName evidence="2">Uncharacterized protein</fullName>
    </submittedName>
</protein>
<name>A0AA97NUQ2_PYRO3</name>
<sequence length="766" mass="79728">MEGNFRLRRARVARGVMDLDMEALRKRQEQRLAMKDGSLSARSSPGSGKSTGKSTGKSDGHDSPDTPDFRRPQPPGRPSIGQPLRLLPPSSVPPPAALNPEIPSRPNPSRPEITEPPSRQRPSPPRISTTAFVLPPPVNNAGSPQTSRSPDTPKTTKKSSFSSSTESTTTTSSSYTSISSTYASTSTSSPTSTYSTSTYSSSSTSTSKTSIPATSAASTRVETTTSGVAPPPPPPSSYKAGSSAATTAATTDRTTMLTMPLPSTYTSQAGSTTLLLAPAPVRTTAPFVSGTMGIPVVTGAEPKPTDVSTTRQPTQTMAPPPPLVPVGTGGSGSGSGSNSGAMAGITVGTIGRFCQPVFSCRASGVGMFAALIFYFYKKYKRGQFLNTSYVDGSRDGPGGPKQPTIFTTIQERFHTIAAPVSARIGELKEKTLGGGSSSSSSNNSQARGVAGGAAAGAAVGGVAAGGAAAADVDPKTQSQIINEMFQAAFAAENGMGGDRESAYSSGYPADKAIYFGQQEIPQGTIRESMSKWLRASSINPLQQNPARDSSQSRFTAPSWTRSERSSTASSMLSEGDGVTSGVNSGLFPPGFRPASPLAPPVPPIPQTANMQSRWSESTRAAPDTPTAPPATLGVPNMQSRWSASTRAPPDTPMPPAPNMQSRWSESTRAPPETPSVSHDSLYSMYRRDTQISGATDSVVPEVPEWWRTEQQRASSNALGSDAGSAGLPTPSSRASDARLSLKQPVPELPRGASQDIAARLEDQGRM</sequence>
<feature type="compositionally biased region" description="Polar residues" evidence="1">
    <location>
        <begin position="636"/>
        <end position="645"/>
    </location>
</feature>
<dbReference type="EMBL" id="JH793088">
    <property type="protein sequence ID" value="ELQ36725.1"/>
    <property type="molecule type" value="Genomic_DNA"/>
</dbReference>
<feature type="region of interest" description="Disordered" evidence="1">
    <location>
        <begin position="298"/>
        <end position="322"/>
    </location>
</feature>
<proteinExistence type="predicted"/>
<feature type="compositionally biased region" description="Low complexity" evidence="1">
    <location>
        <begin position="237"/>
        <end position="253"/>
    </location>
</feature>
<feature type="compositionally biased region" description="Pro residues" evidence="1">
    <location>
        <begin position="90"/>
        <end position="109"/>
    </location>
</feature>
<feature type="compositionally biased region" description="Polar residues" evidence="1">
    <location>
        <begin position="306"/>
        <end position="317"/>
    </location>
</feature>
<accession>A0AA97NUQ2</accession>
<reference evidence="2" key="1">
    <citation type="journal article" date="2012" name="PLoS Genet.">
        <title>Comparative analysis of the genomes of two field isolates of the rice blast fungus Magnaporthe oryzae.</title>
        <authorList>
            <person name="Xue M."/>
            <person name="Yang J."/>
            <person name="Li Z."/>
            <person name="Hu S."/>
            <person name="Yao N."/>
            <person name="Dean R.A."/>
            <person name="Zhao W."/>
            <person name="Shen M."/>
            <person name="Zhang H."/>
            <person name="Li C."/>
            <person name="Liu L."/>
            <person name="Cao L."/>
            <person name="Xu X."/>
            <person name="Xing Y."/>
            <person name="Hsiang T."/>
            <person name="Zhang Z."/>
            <person name="Xu J.R."/>
            <person name="Peng Y.L."/>
        </authorList>
    </citation>
    <scope>NUCLEOTIDE SEQUENCE</scope>
    <source>
        <strain evidence="2">Y34</strain>
    </source>
</reference>
<feature type="compositionally biased region" description="Pro residues" evidence="1">
    <location>
        <begin position="596"/>
        <end position="605"/>
    </location>
</feature>
<feature type="compositionally biased region" description="Basic and acidic residues" evidence="1">
    <location>
        <begin position="56"/>
        <end position="71"/>
    </location>
</feature>
<evidence type="ECO:0000313" key="2">
    <source>
        <dbReference type="EMBL" id="ELQ36725.1"/>
    </source>
</evidence>
<organism evidence="2">
    <name type="scientific">Pyricularia oryzae (strain Y34)</name>
    <name type="common">Rice blast fungus</name>
    <name type="synonym">Magnaporthe oryzae</name>
    <dbReference type="NCBI Taxonomy" id="1143189"/>
    <lineage>
        <taxon>Eukaryota</taxon>
        <taxon>Fungi</taxon>
        <taxon>Dikarya</taxon>
        <taxon>Ascomycota</taxon>
        <taxon>Pezizomycotina</taxon>
        <taxon>Sordariomycetes</taxon>
        <taxon>Sordariomycetidae</taxon>
        <taxon>Magnaporthales</taxon>
        <taxon>Pyriculariaceae</taxon>
        <taxon>Pyricularia</taxon>
    </lineage>
</organism>